<keyword evidence="2" id="KW-0805">Transcription regulation</keyword>
<comment type="caution">
    <text evidence="6">The sequence shown here is derived from an EMBL/GenBank/DDBJ whole genome shotgun (WGS) entry which is preliminary data.</text>
</comment>
<dbReference type="AlphaFoldDB" id="A0A0J6EJ08"/>
<dbReference type="SUPFAM" id="SSF53850">
    <property type="entry name" value="Periplasmic binding protein-like II"/>
    <property type="match status" value="1"/>
</dbReference>
<evidence type="ECO:0000313" key="6">
    <source>
        <dbReference type="EMBL" id="KRT95311.1"/>
    </source>
</evidence>
<dbReference type="InterPro" id="IPR000847">
    <property type="entry name" value="LysR_HTH_N"/>
</dbReference>
<dbReference type="GO" id="GO:0005829">
    <property type="term" value="C:cytosol"/>
    <property type="evidence" value="ECO:0007669"/>
    <property type="project" value="TreeGrafter"/>
</dbReference>
<feature type="domain" description="HTH lysR-type" evidence="5">
    <location>
        <begin position="1"/>
        <end position="58"/>
    </location>
</feature>
<reference evidence="7 9" key="3">
    <citation type="submission" date="2023-03" db="EMBL/GenBank/DDBJ databases">
        <title>Agriculturally important microbes genome sequencing.</title>
        <authorList>
            <person name="Dunlap C."/>
        </authorList>
    </citation>
    <scope>NUCLEOTIDE SEQUENCE [LARGE SCALE GENOMIC DNA]</scope>
    <source>
        <strain evidence="7 9">CBP-3203</strain>
    </source>
</reference>
<dbReference type="STRING" id="1664069.BGLY_3160"/>
<evidence type="ECO:0000313" key="8">
    <source>
        <dbReference type="Proteomes" id="UP000036168"/>
    </source>
</evidence>
<accession>A0A0J6EJ08</accession>
<dbReference type="OrthoDB" id="9803735at2"/>
<dbReference type="InterPro" id="IPR005119">
    <property type="entry name" value="LysR_subst-bd"/>
</dbReference>
<evidence type="ECO:0000259" key="5">
    <source>
        <dbReference type="PROSITE" id="PS50931"/>
    </source>
</evidence>
<evidence type="ECO:0000256" key="2">
    <source>
        <dbReference type="ARBA" id="ARBA00023015"/>
    </source>
</evidence>
<dbReference type="SUPFAM" id="SSF46785">
    <property type="entry name" value="Winged helix' DNA-binding domain"/>
    <property type="match status" value="1"/>
</dbReference>
<dbReference type="PATRIC" id="fig|1664069.3.peg.2604"/>
<dbReference type="PANTHER" id="PTHR30419">
    <property type="entry name" value="HTH-TYPE TRANSCRIPTIONAL REGULATOR YBHD"/>
    <property type="match status" value="1"/>
</dbReference>
<evidence type="ECO:0000313" key="7">
    <source>
        <dbReference type="EMBL" id="MEC0486962.1"/>
    </source>
</evidence>
<dbReference type="InterPro" id="IPR036388">
    <property type="entry name" value="WH-like_DNA-bd_sf"/>
</dbReference>
<dbReference type="InterPro" id="IPR050950">
    <property type="entry name" value="HTH-type_LysR_regulators"/>
</dbReference>
<evidence type="ECO:0000256" key="3">
    <source>
        <dbReference type="ARBA" id="ARBA00023125"/>
    </source>
</evidence>
<reference evidence="6" key="2">
    <citation type="submission" date="2015-10" db="EMBL/GenBank/DDBJ databases">
        <authorList>
            <person name="Gilbert D.G."/>
        </authorList>
    </citation>
    <scope>NUCLEOTIDE SEQUENCE</scope>
    <source>
        <strain evidence="6">GO-13</strain>
    </source>
</reference>
<dbReference type="InterPro" id="IPR036390">
    <property type="entry name" value="WH_DNA-bd_sf"/>
</dbReference>
<keyword evidence="9" id="KW-1185">Reference proteome</keyword>
<sequence length="296" mass="33402">MELHQIDNFIAVSKHRHFTKAAMEQCISQPALSRSVKKLEEELGVPLFIRGSKSVRLTKYGKQFLVNAKKARHALDEGVRQVIKSADPDYGEISVSFLHTLGSRLMPQLIAGFKKRHPHVEFRLYQGANEVLQHMVETGEADICLSSPPLPNDLLEWTILDKEPLYLVLPADHPLAGQNEIEMKAIAGEDFVGFKQGYGLRYVFDQMCRDLEISPKLAFEGEEVSTILGLVSAGLGAAILPKTAEHVHFPVVFCRVADYRSERKIGLAVLKDHYLSPAAFNFKQFVIEYYQRNDRP</sequence>
<proteinExistence type="inferred from homology"/>
<dbReference type="EMBL" id="JARRTL010000025">
    <property type="protein sequence ID" value="MEC0486962.1"/>
    <property type="molecule type" value="Genomic_DNA"/>
</dbReference>
<dbReference type="PRINTS" id="PR00039">
    <property type="entry name" value="HTHLYSR"/>
</dbReference>
<dbReference type="PANTHER" id="PTHR30419:SF28">
    <property type="entry name" value="HTH-TYPE TRANSCRIPTIONAL REGULATOR BSDA"/>
    <property type="match status" value="1"/>
</dbReference>
<dbReference type="FunFam" id="1.10.10.10:FF:000001">
    <property type="entry name" value="LysR family transcriptional regulator"/>
    <property type="match status" value="1"/>
</dbReference>
<name>A0A0J6EJ08_9BACI</name>
<organism evidence="6 8">
    <name type="scientific">Bacillus glycinifermentans</name>
    <dbReference type="NCBI Taxonomy" id="1664069"/>
    <lineage>
        <taxon>Bacteria</taxon>
        <taxon>Bacillati</taxon>
        <taxon>Bacillota</taxon>
        <taxon>Bacilli</taxon>
        <taxon>Bacillales</taxon>
        <taxon>Bacillaceae</taxon>
        <taxon>Bacillus</taxon>
    </lineage>
</organism>
<dbReference type="Pfam" id="PF00126">
    <property type="entry name" value="HTH_1"/>
    <property type="match status" value="1"/>
</dbReference>
<dbReference type="Proteomes" id="UP001341297">
    <property type="component" value="Unassembled WGS sequence"/>
</dbReference>
<dbReference type="EMBL" id="LECW02000004">
    <property type="protein sequence ID" value="KRT95311.1"/>
    <property type="molecule type" value="Genomic_DNA"/>
</dbReference>
<keyword evidence="4" id="KW-0804">Transcription</keyword>
<dbReference type="Pfam" id="PF03466">
    <property type="entry name" value="LysR_substrate"/>
    <property type="match status" value="1"/>
</dbReference>
<evidence type="ECO:0000256" key="4">
    <source>
        <dbReference type="ARBA" id="ARBA00023163"/>
    </source>
</evidence>
<dbReference type="Gene3D" id="3.40.190.290">
    <property type="match status" value="1"/>
</dbReference>
<evidence type="ECO:0000256" key="1">
    <source>
        <dbReference type="ARBA" id="ARBA00009437"/>
    </source>
</evidence>
<dbReference type="Gene3D" id="1.10.10.10">
    <property type="entry name" value="Winged helix-like DNA-binding domain superfamily/Winged helix DNA-binding domain"/>
    <property type="match status" value="1"/>
</dbReference>
<dbReference type="CDD" id="cd08434">
    <property type="entry name" value="PBP2_GltC_like"/>
    <property type="match status" value="1"/>
</dbReference>
<evidence type="ECO:0000313" key="9">
    <source>
        <dbReference type="Proteomes" id="UP001341297"/>
    </source>
</evidence>
<accession>A0A0J6HL94</accession>
<dbReference type="GO" id="GO:0003677">
    <property type="term" value="F:DNA binding"/>
    <property type="evidence" value="ECO:0007669"/>
    <property type="project" value="UniProtKB-KW"/>
</dbReference>
<dbReference type="Proteomes" id="UP000036168">
    <property type="component" value="Unassembled WGS sequence"/>
</dbReference>
<dbReference type="RefSeq" id="WP_048353583.1">
    <property type="nucleotide sequence ID" value="NZ_CP023481.1"/>
</dbReference>
<dbReference type="PROSITE" id="PS50931">
    <property type="entry name" value="HTH_LYSR"/>
    <property type="match status" value="1"/>
</dbReference>
<dbReference type="GO" id="GO:0003700">
    <property type="term" value="F:DNA-binding transcription factor activity"/>
    <property type="evidence" value="ECO:0007669"/>
    <property type="project" value="InterPro"/>
</dbReference>
<keyword evidence="3" id="KW-0238">DNA-binding</keyword>
<comment type="similarity">
    <text evidence="1">Belongs to the LysR transcriptional regulatory family.</text>
</comment>
<reference evidence="6 8" key="1">
    <citation type="journal article" date="2015" name="Int. J. Syst. Evol. Microbiol.">
        <title>Bacillus glycinifermentans sp. nov., isolated from fermented soybean paste.</title>
        <authorList>
            <person name="Kim S.J."/>
            <person name="Dunlap C.A."/>
            <person name="Kwon S.W."/>
            <person name="Rooney A.P."/>
        </authorList>
    </citation>
    <scope>NUCLEOTIDE SEQUENCE [LARGE SCALE GENOMIC DNA]</scope>
    <source>
        <strain evidence="6 8">GO-13</strain>
    </source>
</reference>
<gene>
    <name evidence="6" type="ORF">AB447_212520</name>
    <name evidence="7" type="ORF">P8828_19575</name>
</gene>
<protein>
    <submittedName>
        <fullName evidence="6 7">Transcriptional regulator</fullName>
    </submittedName>
</protein>